<name>A0A7S4JY37_9EUKA</name>
<evidence type="ECO:0000256" key="11">
    <source>
        <dbReference type="ARBA" id="ARBA00039894"/>
    </source>
</evidence>
<proteinExistence type="predicted"/>
<keyword evidence="7" id="KW-0547">Nucleotide-binding</keyword>
<evidence type="ECO:0000256" key="8">
    <source>
        <dbReference type="ARBA" id="ARBA00022786"/>
    </source>
</evidence>
<dbReference type="SUPFAM" id="SSF54495">
    <property type="entry name" value="UBC-like"/>
    <property type="match status" value="1"/>
</dbReference>
<evidence type="ECO:0000256" key="10">
    <source>
        <dbReference type="ARBA" id="ARBA00023242"/>
    </source>
</evidence>
<evidence type="ECO:0000256" key="6">
    <source>
        <dbReference type="ARBA" id="ARBA00022703"/>
    </source>
</evidence>
<evidence type="ECO:0000259" key="16">
    <source>
        <dbReference type="PROSITE" id="PS50127"/>
    </source>
</evidence>
<evidence type="ECO:0000256" key="15">
    <source>
        <dbReference type="SAM" id="MobiDB-lite"/>
    </source>
</evidence>
<feature type="region of interest" description="Disordered" evidence="15">
    <location>
        <begin position="33"/>
        <end position="76"/>
    </location>
</feature>
<dbReference type="Pfam" id="PF00179">
    <property type="entry name" value="UQ_con"/>
    <property type="match status" value="1"/>
</dbReference>
<evidence type="ECO:0000256" key="14">
    <source>
        <dbReference type="ARBA" id="ARBA00042401"/>
    </source>
</evidence>
<evidence type="ECO:0000256" key="7">
    <source>
        <dbReference type="ARBA" id="ARBA00022741"/>
    </source>
</evidence>
<gene>
    <name evidence="17" type="ORF">NAES01612_LOCUS2976</name>
</gene>
<organism evidence="17">
    <name type="scientific">Paramoeba aestuarina</name>
    <dbReference type="NCBI Taxonomy" id="180227"/>
    <lineage>
        <taxon>Eukaryota</taxon>
        <taxon>Amoebozoa</taxon>
        <taxon>Discosea</taxon>
        <taxon>Flabellinia</taxon>
        <taxon>Dactylopodida</taxon>
        <taxon>Paramoebidae</taxon>
        <taxon>Paramoeba</taxon>
    </lineage>
</organism>
<keyword evidence="9" id="KW-0067">ATP-binding</keyword>
<keyword evidence="6" id="KW-0053">Apoptosis</keyword>
<feature type="domain" description="UBC core" evidence="16">
    <location>
        <begin position="108"/>
        <end position="261"/>
    </location>
</feature>
<keyword evidence="5" id="KW-0808">Transferase</keyword>
<evidence type="ECO:0000256" key="13">
    <source>
        <dbReference type="ARBA" id="ARBA00042316"/>
    </source>
</evidence>
<reference evidence="17" key="1">
    <citation type="submission" date="2021-01" db="EMBL/GenBank/DDBJ databases">
        <authorList>
            <person name="Corre E."/>
            <person name="Pelletier E."/>
            <person name="Niang G."/>
            <person name="Scheremetjew M."/>
            <person name="Finn R."/>
            <person name="Kale V."/>
            <person name="Holt S."/>
            <person name="Cochrane G."/>
            <person name="Meng A."/>
            <person name="Brown T."/>
            <person name="Cohen L."/>
        </authorList>
    </citation>
    <scope>NUCLEOTIDE SEQUENCE</scope>
    <source>
        <strain evidence="17">SoJaBio B1-5/56/2</strain>
    </source>
</reference>
<dbReference type="AlphaFoldDB" id="A0A7S4JY37"/>
<evidence type="ECO:0000256" key="5">
    <source>
        <dbReference type="ARBA" id="ARBA00022679"/>
    </source>
</evidence>
<dbReference type="Gene3D" id="3.10.110.10">
    <property type="entry name" value="Ubiquitin Conjugating Enzyme"/>
    <property type="match status" value="1"/>
</dbReference>
<evidence type="ECO:0000256" key="4">
    <source>
        <dbReference type="ARBA" id="ARBA00022490"/>
    </source>
</evidence>
<dbReference type="GO" id="GO:0005634">
    <property type="term" value="C:nucleus"/>
    <property type="evidence" value="ECO:0007669"/>
    <property type="project" value="UniProtKB-SubCell"/>
</dbReference>
<evidence type="ECO:0000256" key="1">
    <source>
        <dbReference type="ARBA" id="ARBA00004123"/>
    </source>
</evidence>
<dbReference type="InterPro" id="IPR000608">
    <property type="entry name" value="UBC"/>
</dbReference>
<feature type="compositionally biased region" description="Polar residues" evidence="15">
    <location>
        <begin position="33"/>
        <end position="43"/>
    </location>
</feature>
<protein>
    <recommendedName>
        <fullName evidence="11">Ubiquitin-conjugating enzyme E2 Z</fullName>
        <ecNumber evidence="3">2.3.2.23</ecNumber>
    </recommendedName>
    <alternativeName>
        <fullName evidence="12">E2 ubiquitin-conjugating enzyme Z</fullName>
    </alternativeName>
    <alternativeName>
        <fullName evidence="14">Ubiquitin carrier protein Z</fullName>
    </alternativeName>
    <alternativeName>
        <fullName evidence="13">Ubiquitin-protein ligase Z</fullName>
    </alternativeName>
</protein>
<dbReference type="PANTHER" id="PTHR46116:SF26">
    <property type="entry name" value="UBIQUITIN-CONJUGATING ENZYME E2 Z"/>
    <property type="match status" value="1"/>
</dbReference>
<accession>A0A7S4JY37</accession>
<keyword evidence="10" id="KW-0539">Nucleus</keyword>
<dbReference type="EMBL" id="HBKR01004443">
    <property type="protein sequence ID" value="CAE2277929.1"/>
    <property type="molecule type" value="Transcribed_RNA"/>
</dbReference>
<sequence length="336" mass="37844">MADIDLDLELAKKLAEEDGKMSDEEYAKMLSEQLNSAPVSSEFSADAELARQLQKEEEEKEKKQKEQLEKQKALQAAQQKANQAKAAQVAAQKQAAPFQTPQAPLGKKARKRVFQDLKAVIVTADPTIHVHFEDDISRVECLIVGPSETPYEGGFFHFTMTFPQDYPWSSPKVLLRTTDAGLVRFNPNLYANGKVCLSILGTWSGPAWSPVQTVSSVLLSIQSLMNKFPYHNEPGFEKPGKGRERENYNDVIRHETIRVAVLGMMDAPTWGDCETFNQVRNKTFLNNIETYERIIKENIHLDGKAFNDPFGGNQGTFKYAKLLERLSDLKVKHQAP</sequence>
<evidence type="ECO:0000256" key="2">
    <source>
        <dbReference type="ARBA" id="ARBA00004496"/>
    </source>
</evidence>
<dbReference type="GO" id="GO:0061631">
    <property type="term" value="F:ubiquitin conjugating enzyme activity"/>
    <property type="evidence" value="ECO:0007669"/>
    <property type="project" value="UniProtKB-EC"/>
</dbReference>
<dbReference type="PANTHER" id="PTHR46116">
    <property type="entry name" value="(E3-INDEPENDENT) E2 UBIQUITIN-CONJUGATING ENZYME"/>
    <property type="match status" value="1"/>
</dbReference>
<dbReference type="GO" id="GO:0005524">
    <property type="term" value="F:ATP binding"/>
    <property type="evidence" value="ECO:0007669"/>
    <property type="project" value="UniProtKB-KW"/>
</dbReference>
<feature type="compositionally biased region" description="Basic and acidic residues" evidence="15">
    <location>
        <begin position="53"/>
        <end position="72"/>
    </location>
</feature>
<evidence type="ECO:0000256" key="9">
    <source>
        <dbReference type="ARBA" id="ARBA00022840"/>
    </source>
</evidence>
<evidence type="ECO:0000256" key="3">
    <source>
        <dbReference type="ARBA" id="ARBA00012486"/>
    </source>
</evidence>
<dbReference type="SMART" id="SM00212">
    <property type="entry name" value="UBCc"/>
    <property type="match status" value="1"/>
</dbReference>
<dbReference type="GO" id="GO:0005737">
    <property type="term" value="C:cytoplasm"/>
    <property type="evidence" value="ECO:0007669"/>
    <property type="project" value="UniProtKB-SubCell"/>
</dbReference>
<comment type="subcellular location">
    <subcellularLocation>
        <location evidence="2">Cytoplasm</location>
    </subcellularLocation>
    <subcellularLocation>
        <location evidence="1">Nucleus</location>
    </subcellularLocation>
</comment>
<keyword evidence="4" id="KW-0963">Cytoplasm</keyword>
<dbReference type="PROSITE" id="PS50127">
    <property type="entry name" value="UBC_2"/>
    <property type="match status" value="1"/>
</dbReference>
<keyword evidence="8" id="KW-0833">Ubl conjugation pathway</keyword>
<evidence type="ECO:0000256" key="12">
    <source>
        <dbReference type="ARBA" id="ARBA00041798"/>
    </source>
</evidence>
<dbReference type="CDD" id="cd23809">
    <property type="entry name" value="UBCc_UBE2Z"/>
    <property type="match status" value="1"/>
</dbReference>
<evidence type="ECO:0000313" key="17">
    <source>
        <dbReference type="EMBL" id="CAE2277929.1"/>
    </source>
</evidence>
<dbReference type="GO" id="GO:0004869">
    <property type="term" value="F:cysteine-type endopeptidase inhibitor activity"/>
    <property type="evidence" value="ECO:0007669"/>
    <property type="project" value="TreeGrafter"/>
</dbReference>
<dbReference type="EC" id="2.3.2.23" evidence="3"/>
<dbReference type="InterPro" id="IPR016135">
    <property type="entry name" value="UBQ-conjugating_enzyme/RWD"/>
</dbReference>